<gene>
    <name evidence="2" type="ORF">BFW38_13650</name>
</gene>
<dbReference type="EMBL" id="MDTQ01000001">
    <property type="protein sequence ID" value="ODC04421.1"/>
    <property type="molecule type" value="Genomic_DNA"/>
</dbReference>
<keyword evidence="3" id="KW-1185">Reference proteome</keyword>
<keyword evidence="1" id="KW-0812">Transmembrane</keyword>
<feature type="transmembrane region" description="Helical" evidence="1">
    <location>
        <begin position="20"/>
        <end position="41"/>
    </location>
</feature>
<accession>A0A1E2VBS0</accession>
<feature type="transmembrane region" description="Helical" evidence="1">
    <location>
        <begin position="53"/>
        <end position="72"/>
    </location>
</feature>
<evidence type="ECO:0000313" key="3">
    <source>
        <dbReference type="Proteomes" id="UP000094291"/>
    </source>
</evidence>
<feature type="transmembrane region" description="Helical" evidence="1">
    <location>
        <begin position="174"/>
        <end position="198"/>
    </location>
</feature>
<feature type="transmembrane region" description="Helical" evidence="1">
    <location>
        <begin position="98"/>
        <end position="116"/>
    </location>
</feature>
<dbReference type="AlphaFoldDB" id="A0A1E2VBS0"/>
<sequence>MLFKLVVGPLYLMKLNRSMILRGILMPLLVILGIQLGYYGLAESVSSSYAGVLLLKVIFGAFDIAVFCWVFVNTTRSVMLNEPPARFKLKPHARDIKCFIYCAAFVGLWTVASMLMGLSVYLIAQSVVFTVIPLLILMAMLWLSLRLSPALVGIALDNALSLKAVFRLTQSLPWAAFFAFVIVTVLSYAFSFMMRFIANLVDLYWVSLTLFWVVIPLVEILISVVATLMLGILYAELHQPTTPPSHRELTT</sequence>
<keyword evidence="1" id="KW-0472">Membrane</keyword>
<comment type="caution">
    <text evidence="2">The sequence shown here is derived from an EMBL/GenBank/DDBJ whole genome shotgun (WGS) entry which is preliminary data.</text>
</comment>
<keyword evidence="1" id="KW-1133">Transmembrane helix</keyword>
<name>A0A1E2VBS0_9GAMM</name>
<feature type="transmembrane region" description="Helical" evidence="1">
    <location>
        <begin position="210"/>
        <end position="235"/>
    </location>
</feature>
<evidence type="ECO:0000256" key="1">
    <source>
        <dbReference type="SAM" id="Phobius"/>
    </source>
</evidence>
<evidence type="ECO:0000313" key="2">
    <source>
        <dbReference type="EMBL" id="ODC04421.1"/>
    </source>
</evidence>
<reference evidence="2 3" key="1">
    <citation type="submission" date="2016-08" db="EMBL/GenBank/DDBJ databases">
        <authorList>
            <person name="Seilhamer J.J."/>
        </authorList>
    </citation>
    <scope>NUCLEOTIDE SEQUENCE [LARGE SCALE GENOMIC DNA]</scope>
    <source>
        <strain evidence="2 3">PH27A</strain>
    </source>
</reference>
<proteinExistence type="predicted"/>
<feature type="transmembrane region" description="Helical" evidence="1">
    <location>
        <begin position="122"/>
        <end position="143"/>
    </location>
</feature>
<dbReference type="Proteomes" id="UP000094291">
    <property type="component" value="Unassembled WGS sequence"/>
</dbReference>
<protein>
    <submittedName>
        <fullName evidence="2">Uncharacterized protein</fullName>
    </submittedName>
</protein>
<organism evidence="2 3">
    <name type="scientific">Terasakiispira papahanaumokuakeensis</name>
    <dbReference type="NCBI Taxonomy" id="197479"/>
    <lineage>
        <taxon>Bacteria</taxon>
        <taxon>Pseudomonadati</taxon>
        <taxon>Pseudomonadota</taxon>
        <taxon>Gammaproteobacteria</taxon>
        <taxon>Oceanospirillales</taxon>
        <taxon>Terasakiispira</taxon>
    </lineage>
</organism>